<proteinExistence type="predicted"/>
<evidence type="ECO:0000256" key="4">
    <source>
        <dbReference type="ARBA" id="ARBA00023163"/>
    </source>
</evidence>
<dbReference type="PANTHER" id="PTHR47660">
    <property type="entry name" value="TRANSCRIPTION FACTOR WITH C2H2 AND ZN(2)-CYS(6) DNA BINDING DOMAIN (EUROFUNG)-RELATED-RELATED"/>
    <property type="match status" value="1"/>
</dbReference>
<dbReference type="OrthoDB" id="5069333at2759"/>
<name>A0A2T2N5B8_CORCC</name>
<feature type="compositionally biased region" description="Low complexity" evidence="6">
    <location>
        <begin position="78"/>
        <end position="92"/>
    </location>
</feature>
<dbReference type="AlphaFoldDB" id="A0A2T2N5B8"/>
<keyword evidence="1" id="KW-0479">Metal-binding</keyword>
<dbReference type="CDD" id="cd00067">
    <property type="entry name" value="GAL4"/>
    <property type="match status" value="1"/>
</dbReference>
<dbReference type="SUPFAM" id="SSF57701">
    <property type="entry name" value="Zn2/Cys6 DNA-binding domain"/>
    <property type="match status" value="1"/>
</dbReference>
<sequence>MNMTDEVPQLLDGKAAKLRASCDACNESKVRCSQTKPSCTRCQKQGVVCVYGLSRRSHKSAPRVGASRPSPTIDISLSQDDSAAATDAETSTGNPSARHSISSVLSPSFQDTEGTAAAASNQPQTCSDQPSINFIDNLSSTDLNLPSLICNEGIESLGNCAMSPFALFDQFDTLVPHDLLNNSESPSQPPQLASELSNGCHCISRATSELTSTLLLSDTSGSSVDVQLSIIKRAIQISQDCINCTCFTGELAIVTFLLLVGRIIKGFEIILGADLPLAPAASLATRNDSVGSATPKLTWGKLPIEVEEEHQLKKHLFWLNFQKLERLLGQLSDSIKQLRIRQGPNNSAHVMACECMHMWLEQWANVVKNGFT</sequence>
<reference evidence="8 9" key="1">
    <citation type="journal article" date="2018" name="Front. Microbiol.">
        <title>Genome-Wide Analysis of Corynespora cassiicola Leaf Fall Disease Putative Effectors.</title>
        <authorList>
            <person name="Lopez D."/>
            <person name="Ribeiro S."/>
            <person name="Label P."/>
            <person name="Fumanal B."/>
            <person name="Venisse J.S."/>
            <person name="Kohler A."/>
            <person name="de Oliveira R.R."/>
            <person name="Labutti K."/>
            <person name="Lipzen A."/>
            <person name="Lail K."/>
            <person name="Bauer D."/>
            <person name="Ohm R.A."/>
            <person name="Barry K.W."/>
            <person name="Spatafora J."/>
            <person name="Grigoriev I.V."/>
            <person name="Martin F.M."/>
            <person name="Pujade-Renaud V."/>
        </authorList>
    </citation>
    <scope>NUCLEOTIDE SEQUENCE [LARGE SCALE GENOMIC DNA]</scope>
    <source>
        <strain evidence="8 9">Philippines</strain>
    </source>
</reference>
<dbReference type="SMART" id="SM00066">
    <property type="entry name" value="GAL4"/>
    <property type="match status" value="1"/>
</dbReference>
<keyword evidence="3" id="KW-0805">Transcription regulation</keyword>
<gene>
    <name evidence="8" type="ORF">BS50DRAFT_204035</name>
</gene>
<evidence type="ECO:0000259" key="7">
    <source>
        <dbReference type="PROSITE" id="PS50048"/>
    </source>
</evidence>
<dbReference type="EMBL" id="KZ678148">
    <property type="protein sequence ID" value="PSN60580.1"/>
    <property type="molecule type" value="Genomic_DNA"/>
</dbReference>
<evidence type="ECO:0000256" key="2">
    <source>
        <dbReference type="ARBA" id="ARBA00022833"/>
    </source>
</evidence>
<keyword evidence="5" id="KW-0539">Nucleus</keyword>
<dbReference type="PROSITE" id="PS50048">
    <property type="entry name" value="ZN2_CY6_FUNGAL_2"/>
    <property type="match status" value="1"/>
</dbReference>
<dbReference type="GO" id="GO:0008270">
    <property type="term" value="F:zinc ion binding"/>
    <property type="evidence" value="ECO:0007669"/>
    <property type="project" value="InterPro"/>
</dbReference>
<dbReference type="Gene3D" id="4.10.240.10">
    <property type="entry name" value="Zn(2)-C6 fungal-type DNA-binding domain"/>
    <property type="match status" value="1"/>
</dbReference>
<dbReference type="GO" id="GO:0000981">
    <property type="term" value="F:DNA-binding transcription factor activity, RNA polymerase II-specific"/>
    <property type="evidence" value="ECO:0007669"/>
    <property type="project" value="InterPro"/>
</dbReference>
<evidence type="ECO:0000256" key="3">
    <source>
        <dbReference type="ARBA" id="ARBA00023015"/>
    </source>
</evidence>
<evidence type="ECO:0000256" key="1">
    <source>
        <dbReference type="ARBA" id="ARBA00022723"/>
    </source>
</evidence>
<accession>A0A2T2N5B8</accession>
<feature type="region of interest" description="Disordered" evidence="6">
    <location>
        <begin position="60"/>
        <end position="127"/>
    </location>
</feature>
<protein>
    <recommendedName>
        <fullName evidence="7">Zn(2)-C6 fungal-type domain-containing protein</fullName>
    </recommendedName>
</protein>
<dbReference type="Pfam" id="PF00172">
    <property type="entry name" value="Zn_clus"/>
    <property type="match status" value="1"/>
</dbReference>
<evidence type="ECO:0000256" key="6">
    <source>
        <dbReference type="SAM" id="MobiDB-lite"/>
    </source>
</evidence>
<dbReference type="InterPro" id="IPR036864">
    <property type="entry name" value="Zn2-C6_fun-type_DNA-bd_sf"/>
</dbReference>
<keyword evidence="4" id="KW-0804">Transcription</keyword>
<evidence type="ECO:0000256" key="5">
    <source>
        <dbReference type="ARBA" id="ARBA00023242"/>
    </source>
</evidence>
<organism evidence="8 9">
    <name type="scientific">Corynespora cassiicola Philippines</name>
    <dbReference type="NCBI Taxonomy" id="1448308"/>
    <lineage>
        <taxon>Eukaryota</taxon>
        <taxon>Fungi</taxon>
        <taxon>Dikarya</taxon>
        <taxon>Ascomycota</taxon>
        <taxon>Pezizomycotina</taxon>
        <taxon>Dothideomycetes</taxon>
        <taxon>Pleosporomycetidae</taxon>
        <taxon>Pleosporales</taxon>
        <taxon>Corynesporascaceae</taxon>
        <taxon>Corynespora</taxon>
    </lineage>
</organism>
<keyword evidence="9" id="KW-1185">Reference proteome</keyword>
<dbReference type="InterPro" id="IPR001138">
    <property type="entry name" value="Zn2Cys6_DnaBD"/>
</dbReference>
<dbReference type="PRINTS" id="PR00755">
    <property type="entry name" value="AFLATOXINBRP"/>
</dbReference>
<evidence type="ECO:0000313" key="8">
    <source>
        <dbReference type="EMBL" id="PSN60580.1"/>
    </source>
</evidence>
<dbReference type="Proteomes" id="UP000240883">
    <property type="component" value="Unassembled WGS sequence"/>
</dbReference>
<feature type="domain" description="Zn(2)-C6 fungal-type" evidence="7">
    <location>
        <begin position="21"/>
        <end position="51"/>
    </location>
</feature>
<keyword evidence="2" id="KW-0862">Zinc</keyword>
<feature type="compositionally biased region" description="Polar residues" evidence="6">
    <location>
        <begin position="93"/>
        <end position="127"/>
    </location>
</feature>
<evidence type="ECO:0000313" key="9">
    <source>
        <dbReference type="Proteomes" id="UP000240883"/>
    </source>
</evidence>